<feature type="domain" description="Helix-turn-helix" evidence="1">
    <location>
        <begin position="81"/>
        <end position="128"/>
    </location>
</feature>
<evidence type="ECO:0000259" key="1">
    <source>
        <dbReference type="Pfam" id="PF12728"/>
    </source>
</evidence>
<dbReference type="OrthoDB" id="26212at2"/>
<reference evidence="2 3" key="1">
    <citation type="submission" date="2019-08" db="EMBL/GenBank/DDBJ databases">
        <title>Deep-cultivation of Planctomycetes and their phenomic and genomic characterization uncovers novel biology.</title>
        <authorList>
            <person name="Wiegand S."/>
            <person name="Jogler M."/>
            <person name="Boedeker C."/>
            <person name="Pinto D."/>
            <person name="Vollmers J."/>
            <person name="Rivas-Marin E."/>
            <person name="Kohn T."/>
            <person name="Peeters S.H."/>
            <person name="Heuer A."/>
            <person name="Rast P."/>
            <person name="Oberbeckmann S."/>
            <person name="Bunk B."/>
            <person name="Jeske O."/>
            <person name="Meyerdierks A."/>
            <person name="Storesund J.E."/>
            <person name="Kallscheuer N."/>
            <person name="Luecker S."/>
            <person name="Lage O.M."/>
            <person name="Pohl T."/>
            <person name="Merkel B.J."/>
            <person name="Hornburger P."/>
            <person name="Mueller R.-W."/>
            <person name="Bruemmer F."/>
            <person name="Labrenz M."/>
            <person name="Spormann A.M."/>
            <person name="Op den Camp H."/>
            <person name="Overmann J."/>
            <person name="Amann R."/>
            <person name="Jetten M.S.M."/>
            <person name="Mascher T."/>
            <person name="Medema M.H."/>
            <person name="Devos D.P."/>
            <person name="Kaster A.-K."/>
            <person name="Ovreas L."/>
            <person name="Rohde M."/>
            <person name="Galperin M.Y."/>
            <person name="Jogler C."/>
        </authorList>
    </citation>
    <scope>NUCLEOTIDE SEQUENCE [LARGE SCALE GENOMIC DNA]</scope>
    <source>
        <strain evidence="2 3">OJF2</strain>
    </source>
</reference>
<dbReference type="EMBL" id="CP042997">
    <property type="protein sequence ID" value="QEH31757.1"/>
    <property type="molecule type" value="Genomic_DNA"/>
</dbReference>
<dbReference type="AlphaFoldDB" id="A0A5B9VV30"/>
<gene>
    <name evidence="2" type="ORF">OJF2_02220</name>
</gene>
<organism evidence="2 3">
    <name type="scientific">Aquisphaera giovannonii</name>
    <dbReference type="NCBI Taxonomy" id="406548"/>
    <lineage>
        <taxon>Bacteria</taxon>
        <taxon>Pseudomonadati</taxon>
        <taxon>Planctomycetota</taxon>
        <taxon>Planctomycetia</taxon>
        <taxon>Isosphaerales</taxon>
        <taxon>Isosphaeraceae</taxon>
        <taxon>Aquisphaera</taxon>
    </lineage>
</organism>
<dbReference type="RefSeq" id="WP_148590470.1">
    <property type="nucleotide sequence ID" value="NZ_CP042997.1"/>
</dbReference>
<evidence type="ECO:0000313" key="2">
    <source>
        <dbReference type="EMBL" id="QEH31757.1"/>
    </source>
</evidence>
<dbReference type="InterPro" id="IPR041657">
    <property type="entry name" value="HTH_17"/>
</dbReference>
<dbReference type="Pfam" id="PF12728">
    <property type="entry name" value="HTH_17"/>
    <property type="match status" value="1"/>
</dbReference>
<dbReference type="NCBIfam" id="TIGR01764">
    <property type="entry name" value="excise"/>
    <property type="match status" value="1"/>
</dbReference>
<dbReference type="KEGG" id="agv:OJF2_02220"/>
<evidence type="ECO:0000313" key="3">
    <source>
        <dbReference type="Proteomes" id="UP000324233"/>
    </source>
</evidence>
<dbReference type="InterPro" id="IPR010093">
    <property type="entry name" value="SinI_DNA-bd"/>
</dbReference>
<protein>
    <submittedName>
        <fullName evidence="2">Helix-turn-helix domain protein</fullName>
    </submittedName>
</protein>
<proteinExistence type="predicted"/>
<dbReference type="GO" id="GO:0003677">
    <property type="term" value="F:DNA binding"/>
    <property type="evidence" value="ECO:0007669"/>
    <property type="project" value="InterPro"/>
</dbReference>
<keyword evidence="3" id="KW-1185">Reference proteome</keyword>
<sequence length="151" mass="16289">MTSIRETTPDAADVLMARESLVRIDRMLDGGAVDLRAAAPGGGDAGGEARLPVAAVRALRDILAEMAQGRAVAMVPIQAELTTQQAAGLLNVSRPYLIGLLEAGRIPFRLVGQHRRVRLDDLLEYRRRDDEARGRIADELAADAQELGMGY</sequence>
<accession>A0A5B9VV30</accession>
<name>A0A5B9VV30_9BACT</name>
<dbReference type="Proteomes" id="UP000324233">
    <property type="component" value="Chromosome"/>
</dbReference>